<sequence>MSELVPEPRPKPAVPMKPVSINSNLLGYIGIDTIIEQMRKKTMKTGFDFNIMVVGQSGLGKSTLVNTLFKSQVSPGLTWTSDLPVSFLFTPSSPTVIEEGGVKMKLTVIDTPGFGDQINNENCWEPIEKYINEQYEKFLKEEVNIARKKRIPDTRVHCCLYFISPTGHSYVPVPPPMAAPPSGLCPLCPFCGG</sequence>
<protein>
    <recommendedName>
        <fullName evidence="1">Septin-type G domain-containing protein</fullName>
    </recommendedName>
</protein>
<reference evidence="2" key="2">
    <citation type="submission" date="2025-09" db="UniProtKB">
        <authorList>
            <consortium name="Ensembl"/>
        </authorList>
    </citation>
    <scope>IDENTIFICATION</scope>
</reference>
<dbReference type="PANTHER" id="PTHR18884">
    <property type="entry name" value="SEPTIN"/>
    <property type="match status" value="1"/>
</dbReference>
<organism evidence="2 3">
    <name type="scientific">Canis lupus dingo</name>
    <name type="common">dingo</name>
    <dbReference type="NCBI Taxonomy" id="286419"/>
    <lineage>
        <taxon>Eukaryota</taxon>
        <taxon>Metazoa</taxon>
        <taxon>Chordata</taxon>
        <taxon>Craniata</taxon>
        <taxon>Vertebrata</taxon>
        <taxon>Euteleostomi</taxon>
        <taxon>Mammalia</taxon>
        <taxon>Eutheria</taxon>
        <taxon>Laurasiatheria</taxon>
        <taxon>Carnivora</taxon>
        <taxon>Caniformia</taxon>
        <taxon>Canidae</taxon>
        <taxon>Canis</taxon>
    </lineage>
</organism>
<dbReference type="InterPro" id="IPR030379">
    <property type="entry name" value="G_SEPTIN_dom"/>
</dbReference>
<dbReference type="Pfam" id="PF00735">
    <property type="entry name" value="Septin"/>
    <property type="match status" value="1"/>
</dbReference>
<evidence type="ECO:0000259" key="1">
    <source>
        <dbReference type="PROSITE" id="PS51719"/>
    </source>
</evidence>
<dbReference type="PROSITE" id="PS51719">
    <property type="entry name" value="G_SEPTIN"/>
    <property type="match status" value="1"/>
</dbReference>
<dbReference type="Gene3D" id="3.40.50.300">
    <property type="entry name" value="P-loop containing nucleotide triphosphate hydrolases"/>
    <property type="match status" value="1"/>
</dbReference>
<proteinExistence type="predicted"/>
<dbReference type="Ensembl" id="ENSCAFT00020001094.1">
    <property type="protein sequence ID" value="ENSCAFP00020000915.1"/>
    <property type="gene ID" value="ENSCAFG00020000881.1"/>
</dbReference>
<evidence type="ECO:0000313" key="2">
    <source>
        <dbReference type="Ensembl" id="ENSCAFP00020000915.1"/>
    </source>
</evidence>
<dbReference type="AlphaFoldDB" id="A0A8C0JHC0"/>
<dbReference type="Proteomes" id="UP000694391">
    <property type="component" value="Unplaced"/>
</dbReference>
<feature type="domain" description="Septin-type G" evidence="1">
    <location>
        <begin position="45"/>
        <end position="193"/>
    </location>
</feature>
<dbReference type="InterPro" id="IPR027417">
    <property type="entry name" value="P-loop_NTPase"/>
</dbReference>
<dbReference type="GeneTree" id="ENSGT00940000158004"/>
<dbReference type="GO" id="GO:0005525">
    <property type="term" value="F:GTP binding"/>
    <property type="evidence" value="ECO:0007669"/>
    <property type="project" value="InterPro"/>
</dbReference>
<name>A0A8C0JHC0_CANLU</name>
<keyword evidence="3" id="KW-1185">Reference proteome</keyword>
<dbReference type="SUPFAM" id="SSF52540">
    <property type="entry name" value="P-loop containing nucleoside triphosphate hydrolases"/>
    <property type="match status" value="1"/>
</dbReference>
<accession>A0A8C0JHC0</accession>
<evidence type="ECO:0000313" key="3">
    <source>
        <dbReference type="Proteomes" id="UP000694391"/>
    </source>
</evidence>
<reference evidence="2" key="1">
    <citation type="submission" date="2025-08" db="UniProtKB">
        <authorList>
            <consortium name="Ensembl"/>
        </authorList>
    </citation>
    <scope>IDENTIFICATION</scope>
</reference>